<protein>
    <submittedName>
        <fullName evidence="1">Uncharacterized protein</fullName>
    </submittedName>
</protein>
<evidence type="ECO:0000313" key="2">
    <source>
        <dbReference type="Proteomes" id="UP001241377"/>
    </source>
</evidence>
<dbReference type="EMBL" id="JASBWR010000007">
    <property type="protein sequence ID" value="KAJ9111672.1"/>
    <property type="molecule type" value="Genomic_DNA"/>
</dbReference>
<name>A0ACC2WKR0_9TREE</name>
<keyword evidence="2" id="KW-1185">Reference proteome</keyword>
<proteinExistence type="predicted"/>
<dbReference type="Proteomes" id="UP001241377">
    <property type="component" value="Unassembled WGS sequence"/>
</dbReference>
<gene>
    <name evidence="1" type="ORF">QFC19_001031</name>
</gene>
<organism evidence="1 2">
    <name type="scientific">Naganishia cerealis</name>
    <dbReference type="NCBI Taxonomy" id="610337"/>
    <lineage>
        <taxon>Eukaryota</taxon>
        <taxon>Fungi</taxon>
        <taxon>Dikarya</taxon>
        <taxon>Basidiomycota</taxon>
        <taxon>Agaricomycotina</taxon>
        <taxon>Tremellomycetes</taxon>
        <taxon>Filobasidiales</taxon>
        <taxon>Filobasidiaceae</taxon>
        <taxon>Naganishia</taxon>
    </lineage>
</organism>
<sequence>MDTDEQSRKRPYPGPEKTRESLLAKLTIKPWLESLPRGVVLTNAHVVDPAKSRLLDGVQTVVIKNGKVHTIQSSESKAVVDTSELPVVDLKGAYICPYVEFACASSYNCQTNCPDLVRPRGLIDCHVHVTAVPGVKTMAEAVRIPEEVIHYRSSYVLKG</sequence>
<accession>A0ACC2WKR0</accession>
<reference evidence="1" key="1">
    <citation type="submission" date="2023-04" db="EMBL/GenBank/DDBJ databases">
        <title>Draft Genome sequencing of Naganishia species isolated from polar environments using Oxford Nanopore Technology.</title>
        <authorList>
            <person name="Leo P."/>
            <person name="Venkateswaran K."/>
        </authorList>
    </citation>
    <scope>NUCLEOTIDE SEQUENCE</scope>
    <source>
        <strain evidence="1">MNA-CCFEE 5261</strain>
    </source>
</reference>
<evidence type="ECO:0000313" key="1">
    <source>
        <dbReference type="EMBL" id="KAJ9111672.1"/>
    </source>
</evidence>
<comment type="caution">
    <text evidence="1">The sequence shown here is derived from an EMBL/GenBank/DDBJ whole genome shotgun (WGS) entry which is preliminary data.</text>
</comment>